<dbReference type="NCBIfam" id="TIGR03715">
    <property type="entry name" value="KxYKxGKxW"/>
    <property type="match status" value="1"/>
</dbReference>
<evidence type="ECO:0000313" key="7">
    <source>
        <dbReference type="EMBL" id="MFC6295471.1"/>
    </source>
</evidence>
<evidence type="ECO:0000256" key="3">
    <source>
        <dbReference type="SAM" id="MobiDB-lite"/>
    </source>
</evidence>
<feature type="domain" description="MucBP" evidence="4">
    <location>
        <begin position="479"/>
        <end position="542"/>
    </location>
</feature>
<keyword evidence="2" id="KW-0677">Repeat</keyword>
<evidence type="ECO:0000256" key="1">
    <source>
        <dbReference type="ARBA" id="ARBA00022729"/>
    </source>
</evidence>
<dbReference type="Pfam" id="PF19258">
    <property type="entry name" value="KxYKxGKxW_sig"/>
    <property type="match status" value="1"/>
</dbReference>
<dbReference type="InterPro" id="IPR041495">
    <property type="entry name" value="Mub_B2"/>
</dbReference>
<dbReference type="Proteomes" id="UP001596227">
    <property type="component" value="Unassembled WGS sequence"/>
</dbReference>
<dbReference type="Gene3D" id="3.10.20.320">
    <property type="entry name" value="Putative peptidoglycan bound protein (lpxtg motif)"/>
    <property type="match status" value="2"/>
</dbReference>
<dbReference type="Pfam" id="PF17966">
    <property type="entry name" value="Muc_B2"/>
    <property type="match status" value="1"/>
</dbReference>
<accession>A0ABW1UJT7</accession>
<feature type="region of interest" description="Disordered" evidence="3">
    <location>
        <begin position="129"/>
        <end position="149"/>
    </location>
</feature>
<dbReference type="RefSeq" id="WP_137608174.1">
    <property type="nucleotide sequence ID" value="NZ_BJDH01000011.1"/>
</dbReference>
<dbReference type="InterPro" id="IPR009459">
    <property type="entry name" value="MucBP_dom"/>
</dbReference>
<dbReference type="Gene3D" id="2.60.40.4300">
    <property type="match status" value="1"/>
</dbReference>
<proteinExistence type="predicted"/>
<dbReference type="Gene3D" id="3.10.20.470">
    <property type="match status" value="1"/>
</dbReference>
<evidence type="ECO:0000259" key="5">
    <source>
        <dbReference type="Pfam" id="PF17965"/>
    </source>
</evidence>
<feature type="domain" description="Mucin binding" evidence="5">
    <location>
        <begin position="625"/>
        <end position="695"/>
    </location>
</feature>
<evidence type="ECO:0000259" key="4">
    <source>
        <dbReference type="Pfam" id="PF06458"/>
    </source>
</evidence>
<protein>
    <submittedName>
        <fullName evidence="7">MucBP domain-containing protein</fullName>
    </submittedName>
</protein>
<gene>
    <name evidence="7" type="ORF">ACFQH1_09705</name>
</gene>
<feature type="domain" description="Mub B2-like" evidence="6">
    <location>
        <begin position="711"/>
        <end position="805"/>
    </location>
</feature>
<comment type="caution">
    <text evidence="7">The sequence shown here is derived from an EMBL/GenBank/DDBJ whole genome shotgun (WGS) entry which is preliminary data.</text>
</comment>
<dbReference type="Pfam" id="PF17965">
    <property type="entry name" value="MucBP_2"/>
    <property type="match status" value="1"/>
</dbReference>
<dbReference type="InterPro" id="IPR041558">
    <property type="entry name" value="MucBP_2"/>
</dbReference>
<sequence>MRLKQLQQANLVKTHYRLYKSGKKWCVAVVTLVGGSCLGVTLLTQPITANAATTTTTSISSATTDSTVTSVAPVSSVAVPSTSAAIVTSATGSAMSATTSSASSAMSATSALSAPATSAVAPVASGSVTSAATTTPTSSTSVPTSASPGSAVAASSTVASSTSTVPADSTVVTFGDAGVAAAVQSSLGVTGPVTIGDIRQFKGSIVSIGTDSNILLVNGTLAGIQALQYLPAKALVQLVTQYPSANIDLTPLIPVHFSEIGIMVHDMNAVNLAPLLKVDPSQLNEIQLVGSITPGITDYQTNADGLTNAQLAELSPWLTAIDNNDTYKSFNFDEGSLTDFSPLSGFTKMAYIVAVGQRLNVAEPVNLVIGQPAVFQPTPITGLKGESLTSKYEMTWNGAAPTSAGPTQTPLTKLADGSFEIPTAYQAVPNANWFTYGFNGIAHFNGNRADFITVNYPNNITFRYDSMIYQVANWQTAPQVYIRYLDSATNQLIQPFTSNPGKTIGTAYDFTKLTQLSGYRFLPTDSSPTTGSYTQDPQYLTFAFAKLPVPAGGVTVSYVDPTGQAIAPAKTITGNVGDTYTSAPISIPNYSYQQLGSGSLATTGTLPVTASKVVYQYVPVTVQRTVTYLDTTTQKILQQQKLTGDYQSTPVNPTLAPIKTYLAAGYQLVTSDFPATSSPFASPQLTGNYTVQLAHRQVTWQPNESLPLGMNLTRVITQTVSFRTASGRELAPSLSRKITFQRTATVDQVSGATQYSPWQAVETPTFTAITVPEFATYRSSLARISAVPVSALSADLAETVSYHPIQSTIKVDYQLAGSQRQLHPAVDLTGEVGQAYRVTAPVIAGYQVVTRELAGKFGVEPTRLVFDYVPVASTLPSATGRPMTVHSKSTGPVLLKKGTQPQVAQRLLPRQLPQTSEQQPPAIWKLLGLLLFGFVGPILVRKRH</sequence>
<feature type="domain" description="MucBP" evidence="4">
    <location>
        <begin position="808"/>
        <end position="866"/>
    </location>
</feature>
<dbReference type="EMBL" id="JBHSSB010000029">
    <property type="protein sequence ID" value="MFC6295471.1"/>
    <property type="molecule type" value="Genomic_DNA"/>
</dbReference>
<organism evidence="7 8">
    <name type="scientific">Lactiplantibacillus daoliensis</name>
    <dbReference type="NCBI Taxonomy" id="2559916"/>
    <lineage>
        <taxon>Bacteria</taxon>
        <taxon>Bacillati</taxon>
        <taxon>Bacillota</taxon>
        <taxon>Bacilli</taxon>
        <taxon>Lactobacillales</taxon>
        <taxon>Lactobacillaceae</taxon>
        <taxon>Lactiplantibacillus</taxon>
    </lineage>
</organism>
<keyword evidence="8" id="KW-1185">Reference proteome</keyword>
<dbReference type="Pfam" id="PF06458">
    <property type="entry name" value="MucBP"/>
    <property type="match status" value="3"/>
</dbReference>
<evidence type="ECO:0000256" key="2">
    <source>
        <dbReference type="ARBA" id="ARBA00022737"/>
    </source>
</evidence>
<dbReference type="InterPro" id="IPR022263">
    <property type="entry name" value="KxYKxGKxW"/>
</dbReference>
<reference evidence="8" key="1">
    <citation type="journal article" date="2019" name="Int. J. Syst. Evol. Microbiol.">
        <title>The Global Catalogue of Microorganisms (GCM) 10K type strain sequencing project: providing services to taxonomists for standard genome sequencing and annotation.</title>
        <authorList>
            <consortium name="The Broad Institute Genomics Platform"/>
            <consortium name="The Broad Institute Genome Sequencing Center for Infectious Disease"/>
            <person name="Wu L."/>
            <person name="Ma J."/>
        </authorList>
    </citation>
    <scope>NUCLEOTIDE SEQUENCE [LARGE SCALE GENOMIC DNA]</scope>
    <source>
        <strain evidence="8">CCM 8934</strain>
    </source>
</reference>
<feature type="domain" description="MucBP" evidence="4">
    <location>
        <begin position="554"/>
        <end position="617"/>
    </location>
</feature>
<evidence type="ECO:0000259" key="6">
    <source>
        <dbReference type="Pfam" id="PF17966"/>
    </source>
</evidence>
<evidence type="ECO:0000313" key="8">
    <source>
        <dbReference type="Proteomes" id="UP001596227"/>
    </source>
</evidence>
<name>A0ABW1UJT7_9LACO</name>
<keyword evidence="1" id="KW-0732">Signal</keyword>